<dbReference type="AlphaFoldDB" id="A0A0E4BM68"/>
<evidence type="ECO:0000313" key="2">
    <source>
        <dbReference type="Proteomes" id="UP000063308"/>
    </source>
</evidence>
<evidence type="ECO:0000313" key="1">
    <source>
        <dbReference type="EMBL" id="BAR55026.1"/>
    </source>
</evidence>
<name>A0A0E4BM68_9BRAD</name>
<dbReference type="Proteomes" id="UP000063308">
    <property type="component" value="Chromosome"/>
</dbReference>
<gene>
    <name evidence="1" type="ORF">NK6_1842</name>
</gene>
<accession>A0A0E4BM68</accession>
<dbReference type="EMBL" id="AP014685">
    <property type="protein sequence ID" value="BAR55026.1"/>
    <property type="molecule type" value="Genomic_DNA"/>
</dbReference>
<sequence length="31" mass="3404">MKIAMMSLQVLVDEGLRVTITEQSHSDGNSI</sequence>
<protein>
    <submittedName>
        <fullName evidence="1">Uncharacterized protein</fullName>
    </submittedName>
</protein>
<organism evidence="1 2">
    <name type="scientific">Bradyrhizobium diazoefficiens</name>
    <dbReference type="NCBI Taxonomy" id="1355477"/>
    <lineage>
        <taxon>Bacteria</taxon>
        <taxon>Pseudomonadati</taxon>
        <taxon>Pseudomonadota</taxon>
        <taxon>Alphaproteobacteria</taxon>
        <taxon>Hyphomicrobiales</taxon>
        <taxon>Nitrobacteraceae</taxon>
        <taxon>Bradyrhizobium</taxon>
    </lineage>
</organism>
<reference evidence="1 2" key="1">
    <citation type="submission" date="2014-11" db="EMBL/GenBank/DDBJ databases">
        <title>Symbiosis island explosion on the genome of extra-slow-growing strains of soybean bradyrhizobia with massive insertion sequences.</title>
        <authorList>
            <person name="Iida T."/>
            <person name="Minamisawa K."/>
        </authorList>
    </citation>
    <scope>NUCLEOTIDE SEQUENCE [LARGE SCALE GENOMIC DNA]</scope>
    <source>
        <strain evidence="1 2">NK6</strain>
    </source>
</reference>
<proteinExistence type="predicted"/>